<reference evidence="2 3" key="1">
    <citation type="submission" date="2019-03" db="EMBL/GenBank/DDBJ databases">
        <title>Genome Sequencing and Assembly of Various Microbes Isolated from Alder Root Nodule.</title>
        <authorList>
            <person name="Swanson E."/>
            <person name="Sevigny J.L."/>
            <person name="Pesce C."/>
            <person name="Davis I."/>
            <person name="Kleiner V."/>
            <person name="Tisa L."/>
        </authorList>
    </citation>
    <scope>NUCLEOTIDE SEQUENCE [LARGE SCALE GENOMIC DNA]</scope>
    <source>
        <strain evidence="2 3">4R-31</strain>
    </source>
</reference>
<sequence>MVLGVALLVVTAMNNLWRVQPWADGSTHGRWQVMYTGYGTVTGNDQQVRLEPHTAEAANITHGALVHTTDTYQDASFAVTVRTEEQLRRNDQPNAWEVGWVQWNLRDNDHFYAVALKPNGWEISKQDPAYPGAQRFLATGTERTFPVGEDHRVEITQDWPRMTVTVDGTELATVTDEENPYRGGSIGLYTEDAAVLFHDFRISGED</sequence>
<dbReference type="Proteomes" id="UP000298017">
    <property type="component" value="Unassembled WGS sequence"/>
</dbReference>
<name>A0AAX2SBH1_KOCRH</name>
<organism evidence="2 3">
    <name type="scientific">Kocuria rhizophila</name>
    <dbReference type="NCBI Taxonomy" id="72000"/>
    <lineage>
        <taxon>Bacteria</taxon>
        <taxon>Bacillati</taxon>
        <taxon>Actinomycetota</taxon>
        <taxon>Actinomycetes</taxon>
        <taxon>Micrococcales</taxon>
        <taxon>Micrococcaceae</taxon>
        <taxon>Kocuria</taxon>
    </lineage>
</organism>
<dbReference type="GO" id="GO:0016787">
    <property type="term" value="F:hydrolase activity"/>
    <property type="evidence" value="ECO:0007669"/>
    <property type="project" value="InterPro"/>
</dbReference>
<proteinExistence type="predicted"/>
<evidence type="ECO:0000313" key="2">
    <source>
        <dbReference type="EMBL" id="TFH98855.1"/>
    </source>
</evidence>
<dbReference type="EMBL" id="SPNK01000019">
    <property type="protein sequence ID" value="TFH98855.1"/>
    <property type="molecule type" value="Genomic_DNA"/>
</dbReference>
<comment type="caution">
    <text evidence="2">The sequence shown here is derived from an EMBL/GenBank/DDBJ whole genome shotgun (WGS) entry which is preliminary data.</text>
</comment>
<evidence type="ECO:0000259" key="1">
    <source>
        <dbReference type="Pfam" id="PF06439"/>
    </source>
</evidence>
<dbReference type="Gene3D" id="2.60.120.560">
    <property type="entry name" value="Exo-inulinase, domain 1"/>
    <property type="match status" value="1"/>
</dbReference>
<dbReference type="AlphaFoldDB" id="A0AAX2SBH1"/>
<accession>A0AAX2SBH1</accession>
<feature type="domain" description="3-keto-alpha-glucoside-1,2-lyase/3-keto-2-hydroxy-glucal hydratase" evidence="1">
    <location>
        <begin position="23"/>
        <end position="202"/>
    </location>
</feature>
<keyword evidence="3" id="KW-1185">Reference proteome</keyword>
<evidence type="ECO:0000313" key="3">
    <source>
        <dbReference type="Proteomes" id="UP000298017"/>
    </source>
</evidence>
<gene>
    <name evidence="2" type="ORF">E4P33_11500</name>
</gene>
<dbReference type="Pfam" id="PF06439">
    <property type="entry name" value="3keto-disac_hyd"/>
    <property type="match status" value="1"/>
</dbReference>
<dbReference type="InterPro" id="IPR010496">
    <property type="entry name" value="AL/BT2_dom"/>
</dbReference>
<protein>
    <submittedName>
        <fullName evidence="2">DUF1080 domain-containing protein</fullName>
    </submittedName>
</protein>